<proteinExistence type="predicted"/>
<name>A0A0F9HQ67_9ZZZZ</name>
<accession>A0A0F9HQ67</accession>
<protein>
    <submittedName>
        <fullName evidence="1">Uncharacterized protein</fullName>
    </submittedName>
</protein>
<reference evidence="1" key="1">
    <citation type="journal article" date="2015" name="Nature">
        <title>Complex archaea that bridge the gap between prokaryotes and eukaryotes.</title>
        <authorList>
            <person name="Spang A."/>
            <person name="Saw J.H."/>
            <person name="Jorgensen S.L."/>
            <person name="Zaremba-Niedzwiedzka K."/>
            <person name="Martijn J."/>
            <person name="Lind A.E."/>
            <person name="van Eijk R."/>
            <person name="Schleper C."/>
            <person name="Guy L."/>
            <person name="Ettema T.J."/>
        </authorList>
    </citation>
    <scope>NUCLEOTIDE SEQUENCE</scope>
</reference>
<dbReference type="EMBL" id="LAZR01016239">
    <property type="protein sequence ID" value="KKM05367.1"/>
    <property type="molecule type" value="Genomic_DNA"/>
</dbReference>
<gene>
    <name evidence="1" type="ORF">LCGC14_1754870</name>
</gene>
<evidence type="ECO:0000313" key="1">
    <source>
        <dbReference type="EMBL" id="KKM05367.1"/>
    </source>
</evidence>
<dbReference type="AlphaFoldDB" id="A0A0F9HQ67"/>
<comment type="caution">
    <text evidence="1">The sequence shown here is derived from an EMBL/GenBank/DDBJ whole genome shotgun (WGS) entry which is preliminary data.</text>
</comment>
<feature type="non-terminal residue" evidence="1">
    <location>
        <position position="73"/>
    </location>
</feature>
<sequence>MGLMDTLQGLFLGKVETDNVGYVSVPAAAVGIAMVSDGAAAAWAWAAYVEIVAAAVITTPSWLAGISFHTGVV</sequence>
<organism evidence="1">
    <name type="scientific">marine sediment metagenome</name>
    <dbReference type="NCBI Taxonomy" id="412755"/>
    <lineage>
        <taxon>unclassified sequences</taxon>
        <taxon>metagenomes</taxon>
        <taxon>ecological metagenomes</taxon>
    </lineage>
</organism>